<keyword evidence="11 12" id="KW-0066">ATP synthesis</keyword>
<dbReference type="InterPro" id="IPR001469">
    <property type="entry name" value="ATP_synth_F1_dsu/esu"/>
</dbReference>
<comment type="function">
    <text evidence="1 12">Produces ATP from ADP in the presence of a proton gradient across the membrane.</text>
</comment>
<evidence type="ECO:0000313" key="16">
    <source>
        <dbReference type="EMBL" id="KDB51630.1"/>
    </source>
</evidence>
<evidence type="ECO:0000256" key="6">
    <source>
        <dbReference type="ARBA" id="ARBA00022475"/>
    </source>
</evidence>
<evidence type="ECO:0000256" key="3">
    <source>
        <dbReference type="ARBA" id="ARBA00005712"/>
    </source>
</evidence>
<dbReference type="eggNOG" id="COG0355">
    <property type="taxonomic scope" value="Bacteria"/>
</dbReference>
<dbReference type="GO" id="GO:0005886">
    <property type="term" value="C:plasma membrane"/>
    <property type="evidence" value="ECO:0007669"/>
    <property type="project" value="UniProtKB-SubCell"/>
</dbReference>
<dbReference type="GO" id="GO:0046933">
    <property type="term" value="F:proton-transporting ATP synthase activity, rotational mechanism"/>
    <property type="evidence" value="ECO:0007669"/>
    <property type="project" value="UniProtKB-UniRule"/>
</dbReference>
<keyword evidence="6 12" id="KW-1003">Cell membrane</keyword>
<name>A0A059KJU0_9BURK</name>
<dbReference type="InterPro" id="IPR020546">
    <property type="entry name" value="ATP_synth_F1_dsu/esu_N"/>
</dbReference>
<dbReference type="Gene3D" id="2.60.15.10">
    <property type="entry name" value="F0F1 ATP synthase delta/epsilon subunit, N-terminal"/>
    <property type="match status" value="1"/>
</dbReference>
<dbReference type="GO" id="GO:0005524">
    <property type="term" value="F:ATP binding"/>
    <property type="evidence" value="ECO:0007669"/>
    <property type="project" value="UniProtKB-UniRule"/>
</dbReference>
<dbReference type="SUPFAM" id="SSF51344">
    <property type="entry name" value="Epsilon subunit of F1F0-ATP synthase N-terminal domain"/>
    <property type="match status" value="1"/>
</dbReference>
<evidence type="ECO:0000259" key="14">
    <source>
        <dbReference type="Pfam" id="PF00401"/>
    </source>
</evidence>
<feature type="domain" description="ATP synthase epsilon subunit C-terminal" evidence="14">
    <location>
        <begin position="84"/>
        <end position="128"/>
    </location>
</feature>
<comment type="caution">
    <text evidence="16">The sequence shown here is derived from an EMBL/GenBank/DDBJ whole genome shotgun (WGS) entry which is preliminary data.</text>
</comment>
<dbReference type="Pfam" id="PF00401">
    <property type="entry name" value="ATP-synt_DE"/>
    <property type="match status" value="1"/>
</dbReference>
<keyword evidence="7 12" id="KW-0375">Hydrogen ion transport</keyword>
<evidence type="ECO:0000256" key="10">
    <source>
        <dbReference type="ARBA" id="ARBA00023196"/>
    </source>
</evidence>
<dbReference type="FunFam" id="2.60.15.10:FF:000001">
    <property type="entry name" value="ATP synthase epsilon chain"/>
    <property type="match status" value="1"/>
</dbReference>
<dbReference type="PANTHER" id="PTHR13822:SF10">
    <property type="entry name" value="ATP SYNTHASE EPSILON CHAIN, CHLOROPLASTIC"/>
    <property type="match status" value="1"/>
</dbReference>
<evidence type="ECO:0000259" key="15">
    <source>
        <dbReference type="Pfam" id="PF02823"/>
    </source>
</evidence>
<evidence type="ECO:0000256" key="1">
    <source>
        <dbReference type="ARBA" id="ARBA00003543"/>
    </source>
</evidence>
<keyword evidence="10 12" id="KW-0139">CF(1)</keyword>
<dbReference type="HAMAP" id="MF_00530">
    <property type="entry name" value="ATP_synth_epsil_bac"/>
    <property type="match status" value="1"/>
</dbReference>
<evidence type="ECO:0000256" key="9">
    <source>
        <dbReference type="ARBA" id="ARBA00023136"/>
    </source>
</evidence>
<dbReference type="Proteomes" id="UP000026714">
    <property type="component" value="Unassembled WGS sequence"/>
</dbReference>
<dbReference type="PATRIC" id="fig|1286631.3.peg.2718"/>
<organism evidence="16 17">
    <name type="scientific">Sphaerotilus natans subsp. natans DSM 6575</name>
    <dbReference type="NCBI Taxonomy" id="1286631"/>
    <lineage>
        <taxon>Bacteria</taxon>
        <taxon>Pseudomonadati</taxon>
        <taxon>Pseudomonadota</taxon>
        <taxon>Betaproteobacteria</taxon>
        <taxon>Burkholderiales</taxon>
        <taxon>Sphaerotilaceae</taxon>
        <taxon>Sphaerotilus</taxon>
    </lineage>
</organism>
<dbReference type="NCBIfam" id="TIGR01216">
    <property type="entry name" value="ATP_synt_epsi"/>
    <property type="match status" value="1"/>
</dbReference>
<dbReference type="CDD" id="cd12152">
    <property type="entry name" value="F1-ATPase_delta"/>
    <property type="match status" value="1"/>
</dbReference>
<dbReference type="InterPro" id="IPR036771">
    <property type="entry name" value="ATPsynth_dsu/esu_N"/>
</dbReference>
<reference evidence="16 17" key="1">
    <citation type="journal article" date="2014" name="FEMS Microbiol. Ecol.">
        <title>Sphaerotilus natans encrusted with nanoball-shaped Fe(III) oxide minerals formed by nitrate-reducing mixotrophic Fe(II) oxidation.</title>
        <authorList>
            <person name="Park S."/>
            <person name="Kim D.H."/>
            <person name="Lee J.H."/>
            <person name="Hur H.G."/>
        </authorList>
    </citation>
    <scope>NUCLEOTIDE SEQUENCE [LARGE SCALE GENOMIC DNA]</scope>
    <source>
        <strain evidence="16 17">DSM 6575</strain>
    </source>
</reference>
<dbReference type="PANTHER" id="PTHR13822">
    <property type="entry name" value="ATP SYNTHASE DELTA/EPSILON CHAIN"/>
    <property type="match status" value="1"/>
</dbReference>
<evidence type="ECO:0000256" key="8">
    <source>
        <dbReference type="ARBA" id="ARBA00023065"/>
    </source>
</evidence>
<dbReference type="SUPFAM" id="SSF46604">
    <property type="entry name" value="Epsilon subunit of F1F0-ATP synthase C-terminal domain"/>
    <property type="match status" value="1"/>
</dbReference>
<evidence type="ECO:0000256" key="11">
    <source>
        <dbReference type="ARBA" id="ARBA00023310"/>
    </source>
</evidence>
<dbReference type="NCBIfam" id="NF001847">
    <property type="entry name" value="PRK00571.1-4"/>
    <property type="match status" value="1"/>
</dbReference>
<evidence type="ECO:0000256" key="2">
    <source>
        <dbReference type="ARBA" id="ARBA00004202"/>
    </source>
</evidence>
<dbReference type="AlphaFoldDB" id="A0A059KJU0"/>
<proteinExistence type="inferred from homology"/>
<evidence type="ECO:0000256" key="13">
    <source>
        <dbReference type="RuleBase" id="RU003656"/>
    </source>
</evidence>
<gene>
    <name evidence="12" type="primary">atpC</name>
    <name evidence="16" type="ORF">X805_27810</name>
</gene>
<evidence type="ECO:0000256" key="4">
    <source>
        <dbReference type="ARBA" id="ARBA00011648"/>
    </source>
</evidence>
<dbReference type="Gene3D" id="1.20.5.440">
    <property type="entry name" value="ATP synthase delta/epsilon subunit, C-terminal domain"/>
    <property type="match status" value="1"/>
</dbReference>
<evidence type="ECO:0000256" key="5">
    <source>
        <dbReference type="ARBA" id="ARBA00022448"/>
    </source>
</evidence>
<accession>A0A059KJU0</accession>
<evidence type="ECO:0000256" key="12">
    <source>
        <dbReference type="HAMAP-Rule" id="MF_00530"/>
    </source>
</evidence>
<dbReference type="InterPro" id="IPR020547">
    <property type="entry name" value="ATP_synth_F1_esu_C"/>
</dbReference>
<sequence length="133" mass="14400">MDVVSAEQSIFSGEAKFVALPGENGELGILPRHTPLITRIKPGAVRIERADNGQEEFVFVAGGILEVQPDRVTVLADTAIRGHDLDEAKALEAKRVAEEAIKNAKSDIDLARAQSEFALMAAQIAAIQKLRRK</sequence>
<comment type="subunit">
    <text evidence="4 12 13">F-type ATPases have 2 components, CF(1) - the catalytic core - and CF(0) - the membrane proton channel. CF(1) has five subunits: alpha(3), beta(3), gamma(1), delta(1), epsilon(1). CF(0) has three main subunits: a, b and c.</text>
</comment>
<dbReference type="STRING" id="34103.SAMN05421778_10417"/>
<comment type="subcellular location">
    <subcellularLocation>
        <location evidence="2 12">Cell membrane</location>
        <topology evidence="2 12">Peripheral membrane protein</topology>
    </subcellularLocation>
</comment>
<evidence type="ECO:0000313" key="17">
    <source>
        <dbReference type="Proteomes" id="UP000026714"/>
    </source>
</evidence>
<keyword evidence="9 12" id="KW-0472">Membrane</keyword>
<comment type="similarity">
    <text evidence="3 12 13">Belongs to the ATPase epsilon chain family.</text>
</comment>
<keyword evidence="5 12" id="KW-0813">Transport</keyword>
<dbReference type="Pfam" id="PF02823">
    <property type="entry name" value="ATP-synt_DE_N"/>
    <property type="match status" value="1"/>
</dbReference>
<keyword evidence="17" id="KW-1185">Reference proteome</keyword>
<dbReference type="GO" id="GO:0045259">
    <property type="term" value="C:proton-transporting ATP synthase complex"/>
    <property type="evidence" value="ECO:0007669"/>
    <property type="project" value="UniProtKB-KW"/>
</dbReference>
<feature type="domain" description="ATP synthase F1 complex delta/epsilon subunit N-terminal" evidence="15">
    <location>
        <begin position="2"/>
        <end position="79"/>
    </location>
</feature>
<protein>
    <recommendedName>
        <fullName evidence="12">ATP synthase epsilon chain</fullName>
    </recommendedName>
    <alternativeName>
        <fullName evidence="12">ATP synthase F1 sector epsilon subunit</fullName>
    </alternativeName>
    <alternativeName>
        <fullName evidence="12">F-ATPase epsilon subunit</fullName>
    </alternativeName>
</protein>
<dbReference type="InterPro" id="IPR036794">
    <property type="entry name" value="ATP_F1_dsu/esu_C_sf"/>
</dbReference>
<keyword evidence="8 12" id="KW-0406">Ion transport</keyword>
<dbReference type="EMBL" id="AZRA01000072">
    <property type="protein sequence ID" value="KDB51630.1"/>
    <property type="molecule type" value="Genomic_DNA"/>
</dbReference>
<evidence type="ECO:0000256" key="7">
    <source>
        <dbReference type="ARBA" id="ARBA00022781"/>
    </source>
</evidence>